<keyword evidence="6" id="KW-1133">Transmembrane helix</keyword>
<dbReference type="CDD" id="cd15862">
    <property type="entry name" value="SNARE_Vti1"/>
    <property type="match status" value="1"/>
</dbReference>
<feature type="compositionally biased region" description="Basic and acidic residues" evidence="12">
    <location>
        <begin position="725"/>
        <end position="738"/>
    </location>
</feature>
<protein>
    <submittedName>
        <fullName evidence="17">Uncharacterized protein</fullName>
    </submittedName>
</protein>
<dbReference type="PROSITE" id="PS51513">
    <property type="entry name" value="FFD"/>
    <property type="match status" value="1"/>
</dbReference>
<feature type="coiled-coil region" evidence="11">
    <location>
        <begin position="68"/>
        <end position="95"/>
    </location>
</feature>
<dbReference type="GO" id="GO:0003729">
    <property type="term" value="F:mRNA binding"/>
    <property type="evidence" value="ECO:0007669"/>
    <property type="project" value="TreeGrafter"/>
</dbReference>
<dbReference type="SUPFAM" id="SSF47661">
    <property type="entry name" value="t-snare proteins"/>
    <property type="match status" value="1"/>
</dbReference>
<dbReference type="InterPro" id="IPR010989">
    <property type="entry name" value="SNARE"/>
</dbReference>
<dbReference type="Pfam" id="PF12352">
    <property type="entry name" value="V-SNARE_C"/>
    <property type="match status" value="1"/>
</dbReference>
<dbReference type="FunFam" id="1.20.58.400:FF:000002">
    <property type="entry name" value="Vesicle transport v-SNARE protein"/>
    <property type="match status" value="1"/>
</dbReference>
<dbReference type="CDD" id="cd01736">
    <property type="entry name" value="LSm14_N"/>
    <property type="match status" value="1"/>
</dbReference>
<evidence type="ECO:0000256" key="6">
    <source>
        <dbReference type="ARBA" id="ARBA00022989"/>
    </source>
</evidence>
<dbReference type="SMART" id="SM00397">
    <property type="entry name" value="t_SNARE"/>
    <property type="match status" value="1"/>
</dbReference>
<feature type="compositionally biased region" description="Polar residues" evidence="12">
    <location>
        <begin position="699"/>
        <end position="711"/>
    </location>
</feature>
<feature type="compositionally biased region" description="Pro residues" evidence="12">
    <location>
        <begin position="392"/>
        <end position="411"/>
    </location>
</feature>
<feature type="compositionally biased region" description="Polar residues" evidence="12">
    <location>
        <begin position="778"/>
        <end position="787"/>
    </location>
</feature>
<dbReference type="InterPro" id="IPR025762">
    <property type="entry name" value="DFDF"/>
</dbReference>
<dbReference type="GO" id="GO:0034063">
    <property type="term" value="P:stress granule assembly"/>
    <property type="evidence" value="ECO:0007669"/>
    <property type="project" value="TreeGrafter"/>
</dbReference>
<comment type="subcellular location">
    <subcellularLocation>
        <location evidence="1">Membrane</location>
        <topology evidence="1">Single-pass type IV membrane protein</topology>
    </subcellularLocation>
</comment>
<evidence type="ECO:0000256" key="2">
    <source>
        <dbReference type="ARBA" id="ARBA00006108"/>
    </source>
</evidence>
<dbReference type="PROSITE" id="PS51512">
    <property type="entry name" value="DFDF"/>
    <property type="match status" value="1"/>
</dbReference>
<dbReference type="Gene3D" id="1.20.5.110">
    <property type="match status" value="1"/>
</dbReference>
<accession>A0A9P5H9S5</accession>
<dbReference type="PROSITE" id="PS51536">
    <property type="entry name" value="TFG"/>
    <property type="match status" value="1"/>
</dbReference>
<dbReference type="Proteomes" id="UP000722485">
    <property type="component" value="Unassembled WGS sequence"/>
</dbReference>
<reference evidence="17" key="1">
    <citation type="submission" date="2020-03" db="EMBL/GenBank/DDBJ databases">
        <title>Draft Genome Sequence of Cylindrodendrum hubeiense.</title>
        <authorList>
            <person name="Buettner E."/>
            <person name="Kellner H."/>
        </authorList>
    </citation>
    <scope>NUCLEOTIDE SEQUENCE</scope>
    <source>
        <strain evidence="17">IHI 201604</strain>
    </source>
</reference>
<evidence type="ECO:0000259" key="14">
    <source>
        <dbReference type="PROSITE" id="PS51513"/>
    </source>
</evidence>
<keyword evidence="8" id="KW-0472">Membrane</keyword>
<evidence type="ECO:0000256" key="9">
    <source>
        <dbReference type="PROSITE-ProRule" id="PRU00846"/>
    </source>
</evidence>
<dbReference type="Gene3D" id="2.30.30.100">
    <property type="match status" value="1"/>
</dbReference>
<dbReference type="FunFam" id="1.20.5.110:FF:000002">
    <property type="entry name" value="Vesicle transport through interaction with t-SNAREsB"/>
    <property type="match status" value="1"/>
</dbReference>
<dbReference type="GO" id="GO:0033962">
    <property type="term" value="P:P-body assembly"/>
    <property type="evidence" value="ECO:0007669"/>
    <property type="project" value="TreeGrafter"/>
</dbReference>
<dbReference type="InterPro" id="IPR025768">
    <property type="entry name" value="TFG_box"/>
</dbReference>
<organism evidence="17 18">
    <name type="scientific">Cylindrodendrum hubeiense</name>
    <dbReference type="NCBI Taxonomy" id="595255"/>
    <lineage>
        <taxon>Eukaryota</taxon>
        <taxon>Fungi</taxon>
        <taxon>Dikarya</taxon>
        <taxon>Ascomycota</taxon>
        <taxon>Pezizomycotina</taxon>
        <taxon>Sordariomycetes</taxon>
        <taxon>Hypocreomycetidae</taxon>
        <taxon>Hypocreales</taxon>
        <taxon>Nectriaceae</taxon>
        <taxon>Cylindrodendrum</taxon>
    </lineage>
</organism>
<sequence>MTKVGFALAPAVVLTQSTAPASPPPLANPLDTDAGSELFGSYEAEFKLVQADLTEKLDQIPELAGEPRKAAISQAERALEEADELLGQMRLEKQNIPTSSRTKVNQRFRNFESDTDEARRKLTTLSSDRSALFGSRYTDDPAGSSDIHMEQRQQLLSGTDRLDRSTQRLKASQALANETEGIGAETLANLGRQREVITNTHERLLESEGYVDRSVKTLRGMARWTWSSTPVYARLRSYRSRISLISKSDIRYVGTLHEINSDESTVSLENVRSFGTEGRKGRPDEEISPSDQVYEYIVFRGSDVKDLRIEDHPSIKENKPPAVPDDPAIVGSRARPGAQPPTQNAPPPAPAAFAQNPYPPNNFYGGPPPGNWGRGGAPGPGPGPGPNFGNMPYPPPPGWFPPGQGFPPGGPGGPHIPGGPNGPGGPGGPAPWGNYPFPPGPGGPGAPDAPQNQRAPPTAAPPQDAKPAPIGPGADRGKPATPGGQVAPPTEPKSLAQGPRQPTNAPTPPVNSKPSVEEVKQVAANLSSNGPAADASKLVPTGPKNHRITPVIPLSGPASKPFHLPGAIDHAPKPAPTATPGNVQDATNAARAAVAVAMAQLGNSGGNAMDNLTKKVNEMRVNAVRGGPAPRARGRGGRPPNAKVEVPDSDFDFAQSNAKFNKQDVVKEAIAGSPLTETLEGDDFEAPEPSASGDAPNAYNKTRSFFDNISSEAKERAENGGQKPGGREWRGEEQRKNMETFGQGSVDGGYRNYRGRGRGRGGRGGGGFNRGGRGGNRPQYQTTPAPQ</sequence>
<dbReference type="GO" id="GO:0016192">
    <property type="term" value="P:vesicle-mediated transport"/>
    <property type="evidence" value="ECO:0007669"/>
    <property type="project" value="InterPro"/>
</dbReference>
<evidence type="ECO:0000259" key="13">
    <source>
        <dbReference type="PROSITE" id="PS51512"/>
    </source>
</evidence>
<dbReference type="SUPFAM" id="SSF58038">
    <property type="entry name" value="SNARE fusion complex"/>
    <property type="match status" value="1"/>
</dbReference>
<keyword evidence="4" id="KW-0812">Transmembrane</keyword>
<evidence type="ECO:0000256" key="4">
    <source>
        <dbReference type="ARBA" id="ARBA00022692"/>
    </source>
</evidence>
<proteinExistence type="inferred from homology"/>
<evidence type="ECO:0000256" key="3">
    <source>
        <dbReference type="ARBA" id="ARBA00022448"/>
    </source>
</evidence>
<dbReference type="InterPro" id="IPR010920">
    <property type="entry name" value="LSM_dom_sf"/>
</dbReference>
<feature type="compositionally biased region" description="Gly residues" evidence="12">
    <location>
        <begin position="412"/>
        <end position="427"/>
    </location>
</feature>
<feature type="compositionally biased region" description="Low complexity" evidence="12">
    <location>
        <begin position="351"/>
        <end position="365"/>
    </location>
</feature>
<dbReference type="GO" id="GO:0016020">
    <property type="term" value="C:membrane"/>
    <property type="evidence" value="ECO:0007669"/>
    <property type="project" value="UniProtKB-SubCell"/>
</dbReference>
<dbReference type="GO" id="GO:0006886">
    <property type="term" value="P:intracellular protein transport"/>
    <property type="evidence" value="ECO:0007669"/>
    <property type="project" value="InterPro"/>
</dbReference>
<comment type="similarity">
    <text evidence="2">Belongs to the VTI1 family.</text>
</comment>
<dbReference type="Gene3D" id="1.20.58.400">
    <property type="entry name" value="t-snare proteins"/>
    <property type="match status" value="1"/>
</dbReference>
<feature type="short sequence motif" description="FFD box" evidence="9">
    <location>
        <begin position="697"/>
        <end position="713"/>
    </location>
</feature>
<dbReference type="InterPro" id="IPR025609">
    <property type="entry name" value="Lsm14-like_N"/>
</dbReference>
<dbReference type="PROSITE" id="PS52002">
    <property type="entry name" value="SM"/>
    <property type="match status" value="1"/>
</dbReference>
<feature type="domain" description="TFG box profile" evidence="15">
    <location>
        <begin position="725"/>
        <end position="745"/>
    </location>
</feature>
<feature type="region of interest" description="Disordered" evidence="12">
    <location>
        <begin position="671"/>
        <end position="787"/>
    </location>
</feature>
<feature type="domain" description="Sm" evidence="16">
    <location>
        <begin position="229"/>
        <end position="313"/>
    </location>
</feature>
<evidence type="ECO:0000256" key="1">
    <source>
        <dbReference type="ARBA" id="ARBA00004211"/>
    </source>
</evidence>
<evidence type="ECO:0000256" key="10">
    <source>
        <dbReference type="PROSITE-ProRule" id="PRU00869"/>
    </source>
</evidence>
<evidence type="ECO:0000256" key="8">
    <source>
        <dbReference type="ARBA" id="ARBA00023136"/>
    </source>
</evidence>
<dbReference type="OrthoDB" id="21539at2759"/>
<dbReference type="SMART" id="SM01199">
    <property type="entry name" value="FDF"/>
    <property type="match status" value="1"/>
</dbReference>
<dbReference type="InterPro" id="IPR047575">
    <property type="entry name" value="Sm"/>
</dbReference>
<keyword evidence="7 11" id="KW-0175">Coiled coil</keyword>
<feature type="compositionally biased region" description="Gly residues" evidence="12">
    <location>
        <begin position="762"/>
        <end position="775"/>
    </location>
</feature>
<dbReference type="SMART" id="SM01271">
    <property type="entry name" value="LSM14"/>
    <property type="match status" value="1"/>
</dbReference>
<feature type="domain" description="DFDF" evidence="13">
    <location>
        <begin position="639"/>
        <end position="675"/>
    </location>
</feature>
<dbReference type="EMBL" id="JAANBB010000252">
    <property type="protein sequence ID" value="KAF7545468.1"/>
    <property type="molecule type" value="Genomic_DNA"/>
</dbReference>
<name>A0A9P5H9S5_9HYPO</name>
<evidence type="ECO:0000259" key="16">
    <source>
        <dbReference type="PROSITE" id="PS52002"/>
    </source>
</evidence>
<dbReference type="Pfam" id="PF12701">
    <property type="entry name" value="LSM14"/>
    <property type="match status" value="1"/>
</dbReference>
<dbReference type="InterPro" id="IPR019050">
    <property type="entry name" value="FDF_dom"/>
</dbReference>
<dbReference type="InterPro" id="IPR025761">
    <property type="entry name" value="FFD_box"/>
</dbReference>
<dbReference type="SUPFAM" id="SSF50182">
    <property type="entry name" value="Sm-like ribonucleoproteins"/>
    <property type="match status" value="1"/>
</dbReference>
<keyword evidence="5" id="KW-0653">Protein transport</keyword>
<evidence type="ECO:0000313" key="17">
    <source>
        <dbReference type="EMBL" id="KAF7545468.1"/>
    </source>
</evidence>
<dbReference type="AlphaFoldDB" id="A0A9P5H9S5"/>
<comment type="caution">
    <text evidence="17">The sequence shown here is derived from an EMBL/GenBank/DDBJ whole genome shotgun (WGS) entry which is preliminary data.</text>
</comment>
<dbReference type="InterPro" id="IPR000727">
    <property type="entry name" value="T_SNARE_dom"/>
</dbReference>
<dbReference type="Pfam" id="PF09532">
    <property type="entry name" value="FDF"/>
    <property type="match status" value="1"/>
</dbReference>
<dbReference type="PANTHER" id="PTHR13586:SF0">
    <property type="entry name" value="TRAILER HITCH, ISOFORM H"/>
    <property type="match status" value="1"/>
</dbReference>
<keyword evidence="18" id="KW-1185">Reference proteome</keyword>
<dbReference type="Pfam" id="PF05008">
    <property type="entry name" value="V-SNARE"/>
    <property type="match status" value="1"/>
</dbReference>
<evidence type="ECO:0000256" key="12">
    <source>
        <dbReference type="SAM" id="MobiDB-lite"/>
    </source>
</evidence>
<feature type="short sequence motif" description="TFG box" evidence="10">
    <location>
        <begin position="725"/>
        <end position="745"/>
    </location>
</feature>
<feature type="domain" description="FFD box profile" evidence="14">
    <location>
        <begin position="697"/>
        <end position="713"/>
    </location>
</feature>
<keyword evidence="3" id="KW-0813">Transport</keyword>
<evidence type="ECO:0000259" key="15">
    <source>
        <dbReference type="PROSITE" id="PS51536"/>
    </source>
</evidence>
<gene>
    <name evidence="17" type="ORF">G7Z17_g9141</name>
</gene>
<evidence type="ECO:0000256" key="7">
    <source>
        <dbReference type="ARBA" id="ARBA00023054"/>
    </source>
</evidence>
<feature type="region of interest" description="Disordered" evidence="12">
    <location>
        <begin position="624"/>
        <end position="648"/>
    </location>
</feature>
<evidence type="ECO:0000256" key="5">
    <source>
        <dbReference type="ARBA" id="ARBA00022927"/>
    </source>
</evidence>
<evidence type="ECO:0000313" key="18">
    <source>
        <dbReference type="Proteomes" id="UP000722485"/>
    </source>
</evidence>
<dbReference type="PANTHER" id="PTHR13586">
    <property type="entry name" value="SCD6 PROTEIN-RELATED"/>
    <property type="match status" value="1"/>
</dbReference>
<dbReference type="GO" id="GO:0000932">
    <property type="term" value="C:P-body"/>
    <property type="evidence" value="ECO:0007669"/>
    <property type="project" value="TreeGrafter"/>
</dbReference>
<dbReference type="InterPro" id="IPR007705">
    <property type="entry name" value="Vesicle_trsprt_v-SNARE_N"/>
</dbReference>
<dbReference type="InterPro" id="IPR038407">
    <property type="entry name" value="v-SNARE_N_sf"/>
</dbReference>
<evidence type="ECO:0000256" key="11">
    <source>
        <dbReference type="SAM" id="Coils"/>
    </source>
</evidence>
<feature type="region of interest" description="Disordered" evidence="12">
    <location>
        <begin position="312"/>
        <end position="583"/>
    </location>
</feature>